<keyword evidence="1" id="KW-0472">Membrane</keyword>
<gene>
    <name evidence="2" type="ORF">F7D09_0105</name>
</gene>
<organism evidence="2 3">
    <name type="scientific">Bifidobacterium leontopitheci</name>
    <dbReference type="NCBI Taxonomy" id="2650774"/>
    <lineage>
        <taxon>Bacteria</taxon>
        <taxon>Bacillati</taxon>
        <taxon>Actinomycetota</taxon>
        <taxon>Actinomycetes</taxon>
        <taxon>Bifidobacteriales</taxon>
        <taxon>Bifidobacteriaceae</taxon>
        <taxon>Bifidobacterium</taxon>
    </lineage>
</organism>
<keyword evidence="1" id="KW-0812">Transmembrane</keyword>
<feature type="transmembrane region" description="Helical" evidence="1">
    <location>
        <begin position="135"/>
        <end position="161"/>
    </location>
</feature>
<protein>
    <recommendedName>
        <fullName evidence="4">Histidine kinase</fullName>
    </recommendedName>
</protein>
<sequence length="401" mass="43477">MKTLANTTGIEKTSQALFRIGVALTVLMLLLSILDWVSDPAADVYSIVVGIVDLILIALIPVFPETCGILILVLEMVCSIYGTVGGPSRIWGDALATGAIVLCDGHVATLIAIIAGQGTILLIQTEYSHDGADRLALMSDVFVLTLIALGGLLGMMINVILKRQRLREEEHERKLEQERQRNRMRMLEYAAQVHDHVSGRLANIAMICSRHAGPLALDGDVPDDARSADDDEDWRLVASQAAESLADVHAIIELMSGIRDRQAEERANEPYLDRLRRLCGEISGKLDHDGLHGSFAVRDNGIAAKLDGGRLTLLGELLDEVGSNIARHCPVDGTYACSVMLHDGVAEVTQYNDVSAQPCGITMSTHKGLELYRERVTGIGGAFRTGTKDGMWTLYACVPLT</sequence>
<evidence type="ECO:0008006" key="4">
    <source>
        <dbReference type="Google" id="ProtNLM"/>
    </source>
</evidence>
<dbReference type="EMBL" id="WBVT01000001">
    <property type="protein sequence ID" value="KAB7791430.1"/>
    <property type="molecule type" value="Genomic_DNA"/>
</dbReference>
<reference evidence="2 3" key="1">
    <citation type="submission" date="2019-09" db="EMBL/GenBank/DDBJ databases">
        <title>Characterization of the phylogenetic diversity of two novel species belonging to the genus Bifidobacterium: Bifidobacterium cebidarum sp. nov. and Bifidobacterium leontopitheci sp. nov.</title>
        <authorList>
            <person name="Lugli G.A."/>
            <person name="Duranti S."/>
            <person name="Milani C."/>
            <person name="Turroni F."/>
            <person name="Ventura M."/>
        </authorList>
    </citation>
    <scope>NUCLEOTIDE SEQUENCE [LARGE SCALE GENOMIC DNA]</scope>
    <source>
        <strain evidence="2 3">LMG 31471</strain>
    </source>
</reference>
<keyword evidence="1" id="KW-1133">Transmembrane helix</keyword>
<dbReference type="Proteomes" id="UP000441772">
    <property type="component" value="Unassembled WGS sequence"/>
</dbReference>
<dbReference type="AlphaFoldDB" id="A0A6I1GID1"/>
<feature type="transmembrane region" description="Helical" evidence="1">
    <location>
        <begin position="99"/>
        <end position="123"/>
    </location>
</feature>
<feature type="transmembrane region" description="Helical" evidence="1">
    <location>
        <begin position="16"/>
        <end position="37"/>
    </location>
</feature>
<name>A0A6I1GID1_9BIFI</name>
<comment type="caution">
    <text evidence="2">The sequence shown here is derived from an EMBL/GenBank/DDBJ whole genome shotgun (WGS) entry which is preliminary data.</text>
</comment>
<dbReference type="RefSeq" id="WP_226835786.1">
    <property type="nucleotide sequence ID" value="NZ_JBHSKZ010000064.1"/>
</dbReference>
<keyword evidence="3" id="KW-1185">Reference proteome</keyword>
<evidence type="ECO:0000256" key="1">
    <source>
        <dbReference type="SAM" id="Phobius"/>
    </source>
</evidence>
<proteinExistence type="predicted"/>
<accession>A0A6I1GID1</accession>
<evidence type="ECO:0000313" key="3">
    <source>
        <dbReference type="Proteomes" id="UP000441772"/>
    </source>
</evidence>
<evidence type="ECO:0000313" key="2">
    <source>
        <dbReference type="EMBL" id="KAB7791430.1"/>
    </source>
</evidence>
<feature type="transmembrane region" description="Helical" evidence="1">
    <location>
        <begin position="44"/>
        <end position="63"/>
    </location>
</feature>
<feature type="transmembrane region" description="Helical" evidence="1">
    <location>
        <begin position="69"/>
        <end position="87"/>
    </location>
</feature>